<keyword evidence="1" id="KW-1133">Transmembrane helix</keyword>
<dbReference type="EMBL" id="GBRH01230630">
    <property type="protein sequence ID" value="JAD67265.1"/>
    <property type="molecule type" value="Transcribed_RNA"/>
</dbReference>
<accession>A0A0A9C1J1</accession>
<evidence type="ECO:0000256" key="1">
    <source>
        <dbReference type="SAM" id="Phobius"/>
    </source>
</evidence>
<organism evidence="2">
    <name type="scientific">Arundo donax</name>
    <name type="common">Giant reed</name>
    <name type="synonym">Donax arundinaceus</name>
    <dbReference type="NCBI Taxonomy" id="35708"/>
    <lineage>
        <taxon>Eukaryota</taxon>
        <taxon>Viridiplantae</taxon>
        <taxon>Streptophyta</taxon>
        <taxon>Embryophyta</taxon>
        <taxon>Tracheophyta</taxon>
        <taxon>Spermatophyta</taxon>
        <taxon>Magnoliopsida</taxon>
        <taxon>Liliopsida</taxon>
        <taxon>Poales</taxon>
        <taxon>Poaceae</taxon>
        <taxon>PACMAD clade</taxon>
        <taxon>Arundinoideae</taxon>
        <taxon>Arundineae</taxon>
        <taxon>Arundo</taxon>
    </lineage>
</organism>
<feature type="transmembrane region" description="Helical" evidence="1">
    <location>
        <begin position="6"/>
        <end position="26"/>
    </location>
</feature>
<sequence length="65" mass="7716">MVVVTTPLIVFYVWYTVFFNVVNFMFSLFSPEICSICDFISCFIFVLSLKENVSFQCQMMTRIYL</sequence>
<reference evidence="2" key="1">
    <citation type="submission" date="2014-09" db="EMBL/GenBank/DDBJ databases">
        <authorList>
            <person name="Magalhaes I.L.F."/>
            <person name="Oliveira U."/>
            <person name="Santos F.R."/>
            <person name="Vidigal T.H.D.A."/>
            <person name="Brescovit A.D."/>
            <person name="Santos A.J."/>
        </authorList>
    </citation>
    <scope>NUCLEOTIDE SEQUENCE</scope>
    <source>
        <tissue evidence="2">Shoot tissue taken approximately 20 cm above the soil surface</tissue>
    </source>
</reference>
<name>A0A0A9C1J1_ARUDO</name>
<reference evidence="2" key="2">
    <citation type="journal article" date="2015" name="Data Brief">
        <title>Shoot transcriptome of the giant reed, Arundo donax.</title>
        <authorList>
            <person name="Barrero R.A."/>
            <person name="Guerrero F.D."/>
            <person name="Moolhuijzen P."/>
            <person name="Goolsby J.A."/>
            <person name="Tidwell J."/>
            <person name="Bellgard S.E."/>
            <person name="Bellgard M.I."/>
        </authorList>
    </citation>
    <scope>NUCLEOTIDE SEQUENCE</scope>
    <source>
        <tissue evidence="2">Shoot tissue taken approximately 20 cm above the soil surface</tissue>
    </source>
</reference>
<dbReference type="AlphaFoldDB" id="A0A0A9C1J1"/>
<protein>
    <submittedName>
        <fullName evidence="2">Uncharacterized protein</fullName>
    </submittedName>
</protein>
<keyword evidence="1" id="KW-0472">Membrane</keyword>
<keyword evidence="1" id="KW-0812">Transmembrane</keyword>
<proteinExistence type="predicted"/>
<evidence type="ECO:0000313" key="2">
    <source>
        <dbReference type="EMBL" id="JAD67265.1"/>
    </source>
</evidence>